<dbReference type="GO" id="GO:0009247">
    <property type="term" value="P:glycolipid biosynthetic process"/>
    <property type="evidence" value="ECO:0007669"/>
    <property type="project" value="UniProtKB-ARBA"/>
</dbReference>
<keyword evidence="2" id="KW-1003">Cell membrane</keyword>
<keyword evidence="6 7" id="KW-0012">Acyltransferase</keyword>
<evidence type="ECO:0000256" key="4">
    <source>
        <dbReference type="ARBA" id="ARBA00022679"/>
    </source>
</evidence>
<dbReference type="PANTHER" id="PTHR30606:SF10">
    <property type="entry name" value="PHOSPHATIDYLINOSITOL MANNOSIDE ACYLTRANSFERASE"/>
    <property type="match status" value="1"/>
</dbReference>
<dbReference type="KEGG" id="php:PhaeoP97_01918"/>
<keyword evidence="8" id="KW-1185">Reference proteome</keyword>
<dbReference type="Proteomes" id="UP000183859">
    <property type="component" value="Chromosome"/>
</dbReference>
<dbReference type="EMBL" id="CP016364">
    <property type="protein sequence ID" value="APG47326.1"/>
    <property type="molecule type" value="Genomic_DNA"/>
</dbReference>
<dbReference type="InterPro" id="IPR004960">
    <property type="entry name" value="LipA_acyltrans"/>
</dbReference>
<sequence>MPVDPSTLAPGRRASYYASNLALRGIIGALGLIPYDKRIPAMGWVMRKVAPLVGFHKRVRDNLALTCPELPERDVKQLCDEVSDNVGRVVAELYAGQPFLERAWAAPVSGPGLPALERARAEGRPVILVTGHFGNYDAARANLIKRGFAMGALYRRMANPYFNDHYVRAIEKTGKPMFEQGKRGMMEMVRHLKQGGIIAIVADLHAHGGVNIDFFGEPAVTSIVPAELALKYKAAMIPVYAIRQPNGLDFEIVVQEEIAPSDPITMTTTVCKRLEELVRQHMGQWFWVHRRWKPYVPIPKPTPTEQRSDKT</sequence>
<dbReference type="OrthoDB" id="9801955at2"/>
<dbReference type="GO" id="GO:0005886">
    <property type="term" value="C:plasma membrane"/>
    <property type="evidence" value="ECO:0007669"/>
    <property type="project" value="UniProtKB-SubCell"/>
</dbReference>
<evidence type="ECO:0000256" key="5">
    <source>
        <dbReference type="ARBA" id="ARBA00023136"/>
    </source>
</evidence>
<dbReference type="GO" id="GO:0016746">
    <property type="term" value="F:acyltransferase activity"/>
    <property type="evidence" value="ECO:0007669"/>
    <property type="project" value="UniProtKB-KW"/>
</dbReference>
<dbReference type="RefSeq" id="WP_072504860.1">
    <property type="nucleotide sequence ID" value="NZ_CP016364.1"/>
</dbReference>
<proteinExistence type="predicted"/>
<name>A0A1L3I5D6_9RHOB</name>
<comment type="subcellular location">
    <subcellularLocation>
        <location evidence="1">Cell inner membrane</location>
    </subcellularLocation>
</comment>
<dbReference type="PANTHER" id="PTHR30606">
    <property type="entry name" value="LIPID A BIOSYNTHESIS LAUROYL ACYLTRANSFERASE"/>
    <property type="match status" value="1"/>
</dbReference>
<dbReference type="Pfam" id="PF03279">
    <property type="entry name" value="Lip_A_acyltrans"/>
    <property type="match status" value="1"/>
</dbReference>
<evidence type="ECO:0000256" key="6">
    <source>
        <dbReference type="ARBA" id="ARBA00023315"/>
    </source>
</evidence>
<evidence type="ECO:0000256" key="3">
    <source>
        <dbReference type="ARBA" id="ARBA00022519"/>
    </source>
</evidence>
<dbReference type="AlphaFoldDB" id="A0A1L3I5D6"/>
<accession>A0A1L3I5D6</accession>
<evidence type="ECO:0000256" key="1">
    <source>
        <dbReference type="ARBA" id="ARBA00004533"/>
    </source>
</evidence>
<protein>
    <submittedName>
        <fullName evidence="7">Putative lipid A biosynthesis acyltransferase</fullName>
    </submittedName>
</protein>
<keyword evidence="5" id="KW-0472">Membrane</keyword>
<evidence type="ECO:0000256" key="2">
    <source>
        <dbReference type="ARBA" id="ARBA00022475"/>
    </source>
</evidence>
<keyword evidence="3" id="KW-0997">Cell inner membrane</keyword>
<organism evidence="7 8">
    <name type="scientific">Phaeobacter porticola</name>
    <dbReference type="NCBI Taxonomy" id="1844006"/>
    <lineage>
        <taxon>Bacteria</taxon>
        <taxon>Pseudomonadati</taxon>
        <taxon>Pseudomonadota</taxon>
        <taxon>Alphaproteobacteria</taxon>
        <taxon>Rhodobacterales</taxon>
        <taxon>Roseobacteraceae</taxon>
        <taxon>Phaeobacter</taxon>
    </lineage>
</organism>
<reference evidence="8" key="1">
    <citation type="submission" date="2016-07" db="EMBL/GenBank/DDBJ databases">
        <title>Phaeobacter portensis sp. nov., a tropodithietic acid producing bacterium isolated from a German harbor.</title>
        <authorList>
            <person name="Freese H.M."/>
            <person name="Bunk B."/>
            <person name="Breider S."/>
            <person name="Brinkhoff T."/>
        </authorList>
    </citation>
    <scope>NUCLEOTIDE SEQUENCE [LARGE SCALE GENOMIC DNA]</scope>
    <source>
        <strain evidence="8">P97</strain>
    </source>
</reference>
<dbReference type="STRING" id="1844006.PhaeoP97_01918"/>
<gene>
    <name evidence="7" type="ORF">PhaeoP97_01918</name>
</gene>
<evidence type="ECO:0000313" key="8">
    <source>
        <dbReference type="Proteomes" id="UP000183859"/>
    </source>
</evidence>
<dbReference type="CDD" id="cd07984">
    <property type="entry name" value="LPLAT_LABLAT-like"/>
    <property type="match status" value="1"/>
</dbReference>
<keyword evidence="4 7" id="KW-0808">Transferase</keyword>
<evidence type="ECO:0000313" key="7">
    <source>
        <dbReference type="EMBL" id="APG47326.1"/>
    </source>
</evidence>